<reference evidence="2 3" key="1">
    <citation type="submission" date="2020-06" db="EMBL/GenBank/DDBJ databases">
        <title>Genome sequence of 2 isolates from Red Sea Mangroves.</title>
        <authorList>
            <person name="Sefrji F."/>
            <person name="Michoud G."/>
            <person name="Merlino G."/>
            <person name="Daffonchio D."/>
        </authorList>
    </citation>
    <scope>NUCLEOTIDE SEQUENCE [LARGE SCALE GENOMIC DNA]</scope>
    <source>
        <strain evidence="2 3">R1DC25</strain>
    </source>
</reference>
<evidence type="ECO:0000313" key="3">
    <source>
        <dbReference type="Proteomes" id="UP000593594"/>
    </source>
</evidence>
<dbReference type="InterPro" id="IPR017926">
    <property type="entry name" value="GATASE"/>
</dbReference>
<dbReference type="Proteomes" id="UP000593594">
    <property type="component" value="Chromosome"/>
</dbReference>
<dbReference type="InterPro" id="IPR044992">
    <property type="entry name" value="ChyE-like"/>
</dbReference>
<keyword evidence="2" id="KW-0808">Transferase</keyword>
<dbReference type="Pfam" id="PF00117">
    <property type="entry name" value="GATase"/>
    <property type="match status" value="1"/>
</dbReference>
<dbReference type="InterPro" id="IPR029062">
    <property type="entry name" value="Class_I_gatase-like"/>
</dbReference>
<evidence type="ECO:0000259" key="1">
    <source>
        <dbReference type="Pfam" id="PF00117"/>
    </source>
</evidence>
<keyword evidence="3" id="KW-1185">Reference proteome</keyword>
<name>A0A7S8HD66_9HYPH</name>
<evidence type="ECO:0000313" key="2">
    <source>
        <dbReference type="EMBL" id="QPC44310.1"/>
    </source>
</evidence>
<dbReference type="AlphaFoldDB" id="A0A7S8HD66"/>
<sequence length="206" mass="21959">MMAMGGAQQVWQEDDYPWLAEEKAAIRDWVLTRGKPYYGVCLGHQLLASALGGEVGPAGTKEIGILDVALNGEGRAHPFLSALPDALSWLQWHTAEVHKAPPGARVLASSRDCPIQAIALGTHALGTQFHAEASLASLESWAERPDYLAALEAECGPEGYGRLLADARTRMPAIAAHARRLFENFLATAGLARSAPRPAAGKRSTA</sequence>
<dbReference type="GO" id="GO:0016740">
    <property type="term" value="F:transferase activity"/>
    <property type="evidence" value="ECO:0007669"/>
    <property type="project" value="UniProtKB-KW"/>
</dbReference>
<proteinExistence type="predicted"/>
<dbReference type="GO" id="GO:0005829">
    <property type="term" value="C:cytosol"/>
    <property type="evidence" value="ECO:0007669"/>
    <property type="project" value="TreeGrafter"/>
</dbReference>
<dbReference type="PANTHER" id="PTHR42695">
    <property type="entry name" value="GLUTAMINE AMIDOTRANSFERASE YLR126C-RELATED"/>
    <property type="match status" value="1"/>
</dbReference>
<dbReference type="KEGG" id="kmn:HW532_17365"/>
<organism evidence="2 3">
    <name type="scientific">Kaustia mangrovi</name>
    <dbReference type="NCBI Taxonomy" id="2593653"/>
    <lineage>
        <taxon>Bacteria</taxon>
        <taxon>Pseudomonadati</taxon>
        <taxon>Pseudomonadota</taxon>
        <taxon>Alphaproteobacteria</taxon>
        <taxon>Hyphomicrobiales</taxon>
        <taxon>Parvibaculaceae</taxon>
        <taxon>Kaustia</taxon>
    </lineage>
</organism>
<feature type="domain" description="Glutamine amidotransferase" evidence="1">
    <location>
        <begin position="20"/>
        <end position="135"/>
    </location>
</feature>
<dbReference type="EMBL" id="CP058214">
    <property type="protein sequence ID" value="QPC44310.1"/>
    <property type="molecule type" value="Genomic_DNA"/>
</dbReference>
<accession>A0A7S8HD66</accession>
<gene>
    <name evidence="2" type="ORF">HW532_17365</name>
</gene>
<dbReference type="PROSITE" id="PS51273">
    <property type="entry name" value="GATASE_TYPE_1"/>
    <property type="match status" value="1"/>
</dbReference>
<protein>
    <submittedName>
        <fullName evidence="2">Type 1 glutamine amidotransferase</fullName>
    </submittedName>
</protein>
<dbReference type="Gene3D" id="3.40.50.880">
    <property type="match status" value="1"/>
</dbReference>
<dbReference type="CDD" id="cd01741">
    <property type="entry name" value="GATase1_1"/>
    <property type="match status" value="1"/>
</dbReference>
<dbReference type="PANTHER" id="PTHR42695:SF5">
    <property type="entry name" value="GLUTAMINE AMIDOTRANSFERASE YLR126C-RELATED"/>
    <property type="match status" value="1"/>
</dbReference>
<dbReference type="SUPFAM" id="SSF52317">
    <property type="entry name" value="Class I glutamine amidotransferase-like"/>
    <property type="match status" value="1"/>
</dbReference>
<keyword evidence="2" id="KW-0315">Glutamine amidotransferase</keyword>
<dbReference type="RefSeq" id="WP_213161677.1">
    <property type="nucleotide sequence ID" value="NZ_CP058214.1"/>
</dbReference>